<evidence type="ECO:0000313" key="5">
    <source>
        <dbReference type="EMBL" id="WXL25577.1"/>
    </source>
</evidence>
<dbReference type="SMART" id="SM00448">
    <property type="entry name" value="REC"/>
    <property type="match status" value="1"/>
</dbReference>
<dbReference type="InterPro" id="IPR039420">
    <property type="entry name" value="WalR-like"/>
</dbReference>
<dbReference type="InterPro" id="IPR016032">
    <property type="entry name" value="Sig_transdc_resp-reg_C-effctor"/>
</dbReference>
<evidence type="ECO:0000259" key="3">
    <source>
        <dbReference type="PROSITE" id="PS50043"/>
    </source>
</evidence>
<keyword evidence="6" id="KW-1185">Reference proteome</keyword>
<dbReference type="PROSITE" id="PS00622">
    <property type="entry name" value="HTH_LUXR_1"/>
    <property type="match status" value="1"/>
</dbReference>
<feature type="modified residue" description="4-aspartylphosphate" evidence="2">
    <location>
        <position position="53"/>
    </location>
</feature>
<dbReference type="Pfam" id="PF00072">
    <property type="entry name" value="Response_reg"/>
    <property type="match status" value="1"/>
</dbReference>
<dbReference type="InterPro" id="IPR011006">
    <property type="entry name" value="CheY-like_superfamily"/>
</dbReference>
<reference evidence="5 6" key="1">
    <citation type="submission" date="2024-03" db="EMBL/GenBank/DDBJ databases">
        <title>Complete genome of BD2.</title>
        <authorList>
            <person name="Cao G."/>
        </authorList>
    </citation>
    <scope>NUCLEOTIDE SEQUENCE [LARGE SCALE GENOMIC DNA]</scope>
    <source>
        <strain evidence="5 6">BD2</strain>
    </source>
</reference>
<dbReference type="SUPFAM" id="SSF52172">
    <property type="entry name" value="CheY-like"/>
    <property type="match status" value="1"/>
</dbReference>
<dbReference type="PROSITE" id="PS50043">
    <property type="entry name" value="HTH_LUXR_2"/>
    <property type="match status" value="1"/>
</dbReference>
<dbReference type="SUPFAM" id="SSF46894">
    <property type="entry name" value="C-terminal effector domain of the bipartite response regulators"/>
    <property type="match status" value="1"/>
</dbReference>
<evidence type="ECO:0000259" key="4">
    <source>
        <dbReference type="PROSITE" id="PS50110"/>
    </source>
</evidence>
<dbReference type="Gene3D" id="3.40.50.2300">
    <property type="match status" value="1"/>
</dbReference>
<evidence type="ECO:0000256" key="1">
    <source>
        <dbReference type="ARBA" id="ARBA00023125"/>
    </source>
</evidence>
<dbReference type="PROSITE" id="PS50110">
    <property type="entry name" value="RESPONSE_REGULATORY"/>
    <property type="match status" value="1"/>
</dbReference>
<keyword evidence="1 5" id="KW-0238">DNA-binding</keyword>
<dbReference type="PANTHER" id="PTHR43214">
    <property type="entry name" value="TWO-COMPONENT RESPONSE REGULATOR"/>
    <property type="match status" value="1"/>
</dbReference>
<dbReference type="PANTHER" id="PTHR43214:SF44">
    <property type="entry name" value="TWO-COMPONENT RESPONSE REGULATOR"/>
    <property type="match status" value="1"/>
</dbReference>
<dbReference type="PRINTS" id="PR00038">
    <property type="entry name" value="HTHLUXR"/>
</dbReference>
<gene>
    <name evidence="5" type="ORF">WG219_20130</name>
</gene>
<proteinExistence type="predicted"/>
<dbReference type="InterPro" id="IPR036388">
    <property type="entry name" value="WH-like_DNA-bd_sf"/>
</dbReference>
<accession>A0ABZ2RF29</accession>
<dbReference type="Pfam" id="PF00196">
    <property type="entry name" value="GerE"/>
    <property type="match status" value="1"/>
</dbReference>
<dbReference type="InterPro" id="IPR000792">
    <property type="entry name" value="Tscrpt_reg_LuxR_C"/>
</dbReference>
<organism evidence="5 6">
    <name type="scientific">Ectopseudomonas mendocina</name>
    <name type="common">Pseudomonas mendocina</name>
    <dbReference type="NCBI Taxonomy" id="300"/>
    <lineage>
        <taxon>Bacteria</taxon>
        <taxon>Pseudomonadati</taxon>
        <taxon>Pseudomonadota</taxon>
        <taxon>Gammaproteobacteria</taxon>
        <taxon>Pseudomonadales</taxon>
        <taxon>Pseudomonadaceae</taxon>
        <taxon>Ectopseudomonas</taxon>
    </lineage>
</organism>
<dbReference type="GO" id="GO:0003677">
    <property type="term" value="F:DNA binding"/>
    <property type="evidence" value="ECO:0007669"/>
    <property type="project" value="UniProtKB-KW"/>
</dbReference>
<evidence type="ECO:0000313" key="6">
    <source>
        <dbReference type="Proteomes" id="UP001476583"/>
    </source>
</evidence>
<feature type="domain" description="HTH luxR-type" evidence="3">
    <location>
        <begin position="267"/>
        <end position="332"/>
    </location>
</feature>
<feature type="domain" description="Response regulatory" evidence="4">
    <location>
        <begin position="4"/>
        <end position="124"/>
    </location>
</feature>
<dbReference type="SMART" id="SM00421">
    <property type="entry name" value="HTH_LUXR"/>
    <property type="match status" value="1"/>
</dbReference>
<evidence type="ECO:0000256" key="2">
    <source>
        <dbReference type="PROSITE-ProRule" id="PRU00169"/>
    </source>
</evidence>
<dbReference type="Gene3D" id="1.10.10.10">
    <property type="entry name" value="Winged helix-like DNA-binding domain superfamily/Winged helix DNA-binding domain"/>
    <property type="match status" value="1"/>
</dbReference>
<protein>
    <submittedName>
        <fullName evidence="5">DNA-binding response regulator</fullName>
    </submittedName>
</protein>
<dbReference type="CDD" id="cd06170">
    <property type="entry name" value="LuxR_C_like"/>
    <property type="match status" value="1"/>
</dbReference>
<dbReference type="InterPro" id="IPR001789">
    <property type="entry name" value="Sig_transdc_resp-reg_receiver"/>
</dbReference>
<keyword evidence="2" id="KW-0597">Phosphoprotein</keyword>
<sequence>MRACILCIEDEATLLRDLCEELESANYQVLAARSVDEALAHLEFTRPDLILSDVMLGGDAQRDGYFIHQYLRTQRPDLAETPFLFLTALGQRDALLEAKRQGVDDYLVKPVDYDMLLATIESRLAQVARFRSHAQRGQQDILSRLSGVFDQLPGAVLLCDQRGHLFYATPKAKHISAEENLWQVNAGGALCWPAFKASSAEKIAKALADLKTAGERKSLAMERHSGDAAVAASVVCLDDGYAKGDSTCLLAVFLSSTYSRTLPDVGTLREVFGLTPTEANVALLMAQGMRTEDVSHELGVSSTTVAFHLRNIFSKTCVTRQSELVALILSTGWAIPSLPAAVSELRTRSR</sequence>
<dbReference type="Proteomes" id="UP001476583">
    <property type="component" value="Chromosome"/>
</dbReference>
<dbReference type="EMBL" id="CP148074">
    <property type="protein sequence ID" value="WXL25577.1"/>
    <property type="molecule type" value="Genomic_DNA"/>
</dbReference>
<name>A0ABZ2RF29_ECTME</name>